<dbReference type="AlphaFoldDB" id="K4KLZ3"/>
<dbReference type="STRING" id="1117647.M5M_10270"/>
<organism evidence="2 3">
    <name type="scientific">Simiduia agarivorans (strain DSM 21679 / JCM 13881 / BCRC 17597 / SA1)</name>
    <dbReference type="NCBI Taxonomy" id="1117647"/>
    <lineage>
        <taxon>Bacteria</taxon>
        <taxon>Pseudomonadati</taxon>
        <taxon>Pseudomonadota</taxon>
        <taxon>Gammaproteobacteria</taxon>
        <taxon>Cellvibrionales</taxon>
        <taxon>Cellvibrionaceae</taxon>
        <taxon>Simiduia</taxon>
    </lineage>
</organism>
<dbReference type="HOGENOM" id="CLU_053823_0_0_6"/>
<dbReference type="Pfam" id="PF09492">
    <property type="entry name" value="Pec_lyase"/>
    <property type="match status" value="1"/>
</dbReference>
<keyword evidence="1" id="KW-0732">Signal</keyword>
<dbReference type="InterPro" id="IPR012669">
    <property type="entry name" value="Pectate_lyase"/>
</dbReference>
<dbReference type="SUPFAM" id="SSF81853">
    <property type="entry name" value="Family 10 polysaccharide lyase"/>
    <property type="match status" value="1"/>
</dbReference>
<accession>K4KLZ3</accession>
<proteinExistence type="predicted"/>
<protein>
    <submittedName>
        <fullName evidence="2">Pectate lyase</fullName>
    </submittedName>
</protein>
<dbReference type="GO" id="GO:0016829">
    <property type="term" value="F:lyase activity"/>
    <property type="evidence" value="ECO:0007669"/>
    <property type="project" value="UniProtKB-KW"/>
</dbReference>
<evidence type="ECO:0000313" key="3">
    <source>
        <dbReference type="Proteomes" id="UP000000466"/>
    </source>
</evidence>
<dbReference type="KEGG" id="saga:M5M_10270"/>
<dbReference type="eggNOG" id="COG1657">
    <property type="taxonomic scope" value="Bacteria"/>
</dbReference>
<dbReference type="Proteomes" id="UP000000466">
    <property type="component" value="Chromosome"/>
</dbReference>
<keyword evidence="3" id="KW-1185">Reference proteome</keyword>
<dbReference type="Gene3D" id="1.50.10.20">
    <property type="match status" value="1"/>
</dbReference>
<dbReference type="RefSeq" id="WP_015047399.1">
    <property type="nucleotide sequence ID" value="NC_018868.3"/>
</dbReference>
<dbReference type="NCBIfam" id="TIGR02474">
    <property type="entry name" value="pec_lyase"/>
    <property type="match status" value="1"/>
</dbReference>
<feature type="chain" id="PRO_5003878414" evidence="1">
    <location>
        <begin position="23"/>
        <end position="392"/>
    </location>
</feature>
<sequence>MSNTLIAVLAALMSLLPLSAVAAESDADKQEWAAWYQRSVELRRLDQRAMARELAQAGRQVPIKPVPHDKFGFDPDQPVGFYSTDAGRRVADIVLSYQTPSGGWSKRVDMSSHFRRRGEAFGLSKGYQPTFDNYATSTQMHVLARAYAATGEDKYRAAFRRALDLILDAQMPNGGWPQSYPLDGGYHNLITYNDKSQVNLLELLRPVVEASAPYDLATAEQRNRAANALIRGVQCLLITQVVIGGELTIWGAQHDPFTLAPAAARAFEPAALASQESAEILLFLMDLPQPPAAVVQAVEAAMRWFRARQLAGVRWDKLKGELVNDESAKPHWARFYDPVSQEPVFGDRDGAVYTQVSQVSLERRLGYGWYSTAPAKLEKAFTAWKQTLAQKP</sequence>
<reference evidence="2 3" key="1">
    <citation type="journal article" date="2013" name="Genome Announc.">
        <title>Complete genome sequence of Simiduia agarivorans SA1(T), a marine bacterium able to degrade a variety of polysaccharides.</title>
        <authorList>
            <person name="Lin S.Y."/>
            <person name="Shieh W.Y."/>
            <person name="Chen J.S."/>
            <person name="Tang S.L."/>
        </authorList>
    </citation>
    <scope>NUCLEOTIDE SEQUENCE [LARGE SCALE GENOMIC DNA]</scope>
    <source>
        <strain evidence="3">DSM 21679 / JCM 13881 / BCRC 17597 / SA1</strain>
    </source>
</reference>
<dbReference type="OrthoDB" id="9804686at2"/>
<name>K4KLZ3_SIMAS</name>
<dbReference type="EMBL" id="CP003746">
    <property type="protein sequence ID" value="AFU99235.1"/>
    <property type="molecule type" value="Genomic_DNA"/>
</dbReference>
<feature type="signal peptide" evidence="1">
    <location>
        <begin position="1"/>
        <end position="22"/>
    </location>
</feature>
<keyword evidence="2" id="KW-0456">Lyase</keyword>
<gene>
    <name evidence="2" type="ordered locus">M5M_10270</name>
</gene>
<evidence type="ECO:0000256" key="1">
    <source>
        <dbReference type="SAM" id="SignalP"/>
    </source>
</evidence>
<evidence type="ECO:0000313" key="2">
    <source>
        <dbReference type="EMBL" id="AFU99235.1"/>
    </source>
</evidence>